<keyword evidence="2" id="KW-0812">Transmembrane</keyword>
<feature type="transmembrane region" description="Helical" evidence="2">
    <location>
        <begin position="243"/>
        <end position="260"/>
    </location>
</feature>
<dbReference type="SMART" id="SM00530">
    <property type="entry name" value="HTH_XRE"/>
    <property type="match status" value="1"/>
</dbReference>
<dbReference type="SUPFAM" id="SSF47413">
    <property type="entry name" value="lambda repressor-like DNA-binding domains"/>
    <property type="match status" value="1"/>
</dbReference>
<sequence>MTFGEKLTRLRKREGMSQELLAEKLGVSRQAVSRWEQDTALPDAAKLLPCARLFGVDVEWLLDDARGWEDQTRSAESARGTETPAAHGNRRWYIAGGIVTGAGALGLVAMGILSAVYPAVVSETPLGVDWVRVYDGLAGFLRLHNVEWLFALWAAVALAGLWLLAQPSVRKEGQKDSRFSPWYAAGAAVALYGVGQTAWYVQQGRVRDLPLLALFLAAVWCTVRQFWRLDKGPDEACRRRERILTLLYTAAQGVILLLTAEAGLGLVALVLHIGVYFLCVSVMTGWRPGRRKK</sequence>
<dbReference type="InterPro" id="IPR001387">
    <property type="entry name" value="Cro/C1-type_HTH"/>
</dbReference>
<evidence type="ECO:0000313" key="4">
    <source>
        <dbReference type="EMBL" id="HJB13130.1"/>
    </source>
</evidence>
<reference evidence="4" key="1">
    <citation type="journal article" date="2021" name="PeerJ">
        <title>Extensive microbial diversity within the chicken gut microbiome revealed by metagenomics and culture.</title>
        <authorList>
            <person name="Gilroy R."/>
            <person name="Ravi A."/>
            <person name="Getino M."/>
            <person name="Pursley I."/>
            <person name="Horton D.L."/>
            <person name="Alikhan N.F."/>
            <person name="Baker D."/>
            <person name="Gharbi K."/>
            <person name="Hall N."/>
            <person name="Watson M."/>
            <person name="Adriaenssens E.M."/>
            <person name="Foster-Nyarko E."/>
            <person name="Jarju S."/>
            <person name="Secka A."/>
            <person name="Antonio M."/>
            <person name="Oren A."/>
            <person name="Chaudhuri R.R."/>
            <person name="La Ragione R."/>
            <person name="Hildebrand F."/>
            <person name="Pallen M.J."/>
        </authorList>
    </citation>
    <scope>NUCLEOTIDE SEQUENCE</scope>
    <source>
        <strain evidence="4">ChiBcec18-1249</strain>
    </source>
</reference>
<dbReference type="PANTHER" id="PTHR46558">
    <property type="entry name" value="TRACRIPTIONAL REGULATORY PROTEIN-RELATED-RELATED"/>
    <property type="match status" value="1"/>
</dbReference>
<dbReference type="PROSITE" id="PS50943">
    <property type="entry name" value="HTH_CROC1"/>
    <property type="match status" value="1"/>
</dbReference>
<reference evidence="4" key="2">
    <citation type="submission" date="2021-04" db="EMBL/GenBank/DDBJ databases">
        <authorList>
            <person name="Gilroy R."/>
        </authorList>
    </citation>
    <scope>NUCLEOTIDE SEQUENCE</scope>
    <source>
        <strain evidence="4">ChiBcec18-1249</strain>
    </source>
</reference>
<dbReference type="EMBL" id="DWZJ01000044">
    <property type="protein sequence ID" value="HJB13130.1"/>
    <property type="molecule type" value="Genomic_DNA"/>
</dbReference>
<keyword evidence="1" id="KW-0238">DNA-binding</keyword>
<comment type="caution">
    <text evidence="4">The sequence shown here is derived from an EMBL/GenBank/DDBJ whole genome shotgun (WGS) entry which is preliminary data.</text>
</comment>
<evidence type="ECO:0000313" key="5">
    <source>
        <dbReference type="Proteomes" id="UP000823824"/>
    </source>
</evidence>
<dbReference type="PANTHER" id="PTHR46558:SF13">
    <property type="entry name" value="HTH-TYPE TRANSCRIPTIONAL REGULATOR IMMR"/>
    <property type="match status" value="1"/>
</dbReference>
<feature type="transmembrane region" description="Helical" evidence="2">
    <location>
        <begin position="181"/>
        <end position="201"/>
    </location>
</feature>
<dbReference type="CDD" id="cd00093">
    <property type="entry name" value="HTH_XRE"/>
    <property type="match status" value="1"/>
</dbReference>
<dbReference type="Pfam" id="PF01381">
    <property type="entry name" value="HTH_3"/>
    <property type="match status" value="1"/>
</dbReference>
<evidence type="ECO:0000256" key="2">
    <source>
        <dbReference type="SAM" id="Phobius"/>
    </source>
</evidence>
<keyword evidence="2" id="KW-1133">Transmembrane helix</keyword>
<evidence type="ECO:0000256" key="1">
    <source>
        <dbReference type="ARBA" id="ARBA00023125"/>
    </source>
</evidence>
<dbReference type="GO" id="GO:0003677">
    <property type="term" value="F:DNA binding"/>
    <property type="evidence" value="ECO:0007669"/>
    <property type="project" value="UniProtKB-KW"/>
</dbReference>
<gene>
    <name evidence="4" type="ORF">H9787_05405</name>
</gene>
<accession>A0A9D2RRA5</accession>
<dbReference type="Proteomes" id="UP000823824">
    <property type="component" value="Unassembled WGS sequence"/>
</dbReference>
<dbReference type="Gene3D" id="1.10.260.40">
    <property type="entry name" value="lambda repressor-like DNA-binding domains"/>
    <property type="match status" value="1"/>
</dbReference>
<keyword evidence="2" id="KW-0472">Membrane</keyword>
<name>A0A9D2RRA5_9FIRM</name>
<dbReference type="AlphaFoldDB" id="A0A9D2RRA5"/>
<feature type="transmembrane region" description="Helical" evidence="2">
    <location>
        <begin position="148"/>
        <end position="169"/>
    </location>
</feature>
<feature type="transmembrane region" description="Helical" evidence="2">
    <location>
        <begin position="92"/>
        <end position="117"/>
    </location>
</feature>
<feature type="transmembrane region" description="Helical" evidence="2">
    <location>
        <begin position="266"/>
        <end position="286"/>
    </location>
</feature>
<proteinExistence type="predicted"/>
<feature type="transmembrane region" description="Helical" evidence="2">
    <location>
        <begin position="207"/>
        <end position="223"/>
    </location>
</feature>
<organism evidence="4 5">
    <name type="scientific">Candidatus Oscillibacter excrementigallinarum</name>
    <dbReference type="NCBI Taxonomy" id="2838716"/>
    <lineage>
        <taxon>Bacteria</taxon>
        <taxon>Bacillati</taxon>
        <taxon>Bacillota</taxon>
        <taxon>Clostridia</taxon>
        <taxon>Eubacteriales</taxon>
        <taxon>Oscillospiraceae</taxon>
        <taxon>Oscillibacter</taxon>
    </lineage>
</organism>
<evidence type="ECO:0000259" key="3">
    <source>
        <dbReference type="PROSITE" id="PS50943"/>
    </source>
</evidence>
<feature type="domain" description="HTH cro/C1-type" evidence="3">
    <location>
        <begin position="7"/>
        <end position="61"/>
    </location>
</feature>
<dbReference type="InterPro" id="IPR010982">
    <property type="entry name" value="Lambda_DNA-bd_dom_sf"/>
</dbReference>
<protein>
    <submittedName>
        <fullName evidence="4">Helix-turn-helix domain-containing protein</fullName>
    </submittedName>
</protein>